<feature type="repeat" description="WD" evidence="3">
    <location>
        <begin position="37"/>
        <end position="77"/>
    </location>
</feature>
<reference evidence="4 5" key="1">
    <citation type="submission" date="2015-04" db="EMBL/GenBank/DDBJ databases">
        <authorList>
            <consortium name="Pathogen Informatics"/>
        </authorList>
    </citation>
    <scope>NUCLEOTIDE SEQUENCE [LARGE SCALE GENOMIC DNA]</scope>
    <source>
        <strain evidence="4 5">SGS1</strain>
    </source>
</reference>
<dbReference type="SUPFAM" id="SSF50978">
    <property type="entry name" value="WD40 repeat-like"/>
    <property type="match status" value="2"/>
</dbReference>
<organism evidence="4 5">
    <name type="scientific">Plasmodium relictum</name>
    <dbReference type="NCBI Taxonomy" id="85471"/>
    <lineage>
        <taxon>Eukaryota</taxon>
        <taxon>Sar</taxon>
        <taxon>Alveolata</taxon>
        <taxon>Apicomplexa</taxon>
        <taxon>Aconoidasida</taxon>
        <taxon>Haemosporida</taxon>
        <taxon>Plasmodiidae</taxon>
        <taxon>Plasmodium</taxon>
        <taxon>Plasmodium (Haemamoeba)</taxon>
    </lineage>
</organism>
<evidence type="ECO:0008006" key="6">
    <source>
        <dbReference type="Google" id="ProtNLM"/>
    </source>
</evidence>
<proteinExistence type="predicted"/>
<dbReference type="VEuPathDB" id="PlasmoDB:PRELSG_0901700"/>
<feature type="repeat" description="WD" evidence="3">
    <location>
        <begin position="509"/>
        <end position="541"/>
    </location>
</feature>
<dbReference type="Proteomes" id="UP000220158">
    <property type="component" value="Chromosome 9"/>
</dbReference>
<gene>
    <name evidence="4" type="ORF">PRELSG_0901700</name>
</gene>
<keyword evidence="2" id="KW-0677">Repeat</keyword>
<evidence type="ECO:0000313" key="5">
    <source>
        <dbReference type="Proteomes" id="UP000220158"/>
    </source>
</evidence>
<dbReference type="EMBL" id="LN835304">
    <property type="protein sequence ID" value="CRG99921.1"/>
    <property type="molecule type" value="Genomic_DNA"/>
</dbReference>
<sequence>MEVRNYLSSEDYIFELENNENFFEHKLPSNIKPTWSFKGHNNSIEGIHVINESKFVTVSHDCFVSLWNIENRKNLRNIKLDYPILCSSYNNKKKYLCVGMTNKNNNICLIDIEKNKIIENFASKCNSIFCINYFDEDKVTYGCKDGSICLMDLNKKKNIYRYEELGDCLNCCTYNMNHKMHIFSTHKGNVLFFDFRHTSPVHQNNNLHSKYSINSLFSYNNYLYSGGSDCLIKKFDLRFLDERKPLEIYIGHTSPIRFISFSDNFLHFCSSSDNGSIKMWETNHNIEKVNKISASLITPSIIPSLTENMTTRLQDNRSRKIGKNFLELNKKILSSSRSSSIVSEYTNRKPSLLLKNSNKKYEKIIPDKKRTSTSNVLSLNEEKVSVISKNELFNNIKTKNLNKKKDTLNNFKNDSYSKSTYLQAKKLEISNIKAYNKLNITKPLHCSAYTNNDFRLTSKVNLNKSNEIIKNTDKLSNKLNDSNIKILFQNNDLVNFIQKTKLKNSTLSMLNHRNRVSSMEWSNNIILSASWDQTIKCWDVKKYLIDQL</sequence>
<dbReference type="GeneID" id="39736029"/>
<dbReference type="PROSITE" id="PS50082">
    <property type="entry name" value="WD_REPEATS_2"/>
    <property type="match status" value="3"/>
</dbReference>
<dbReference type="PROSITE" id="PS50294">
    <property type="entry name" value="WD_REPEATS_REGION"/>
    <property type="match status" value="2"/>
</dbReference>
<evidence type="ECO:0000256" key="2">
    <source>
        <dbReference type="ARBA" id="ARBA00022737"/>
    </source>
</evidence>
<dbReference type="InterPro" id="IPR036322">
    <property type="entry name" value="WD40_repeat_dom_sf"/>
</dbReference>
<feature type="repeat" description="WD" evidence="3">
    <location>
        <begin position="249"/>
        <end position="281"/>
    </location>
</feature>
<dbReference type="InterPro" id="IPR015943">
    <property type="entry name" value="WD40/YVTN_repeat-like_dom_sf"/>
</dbReference>
<evidence type="ECO:0000256" key="1">
    <source>
        <dbReference type="ARBA" id="ARBA00022574"/>
    </source>
</evidence>
<keyword evidence="1 3" id="KW-0853">WD repeat</keyword>
<keyword evidence="5" id="KW-1185">Reference proteome</keyword>
<dbReference type="InterPro" id="IPR001680">
    <property type="entry name" value="WD40_rpt"/>
</dbReference>
<dbReference type="Pfam" id="PF00400">
    <property type="entry name" value="WD40"/>
    <property type="match status" value="3"/>
</dbReference>
<dbReference type="PANTHER" id="PTHR19848:SF8">
    <property type="entry name" value="F-BOX AND WD REPEAT DOMAIN CONTAINING 7"/>
    <property type="match status" value="1"/>
</dbReference>
<dbReference type="SMART" id="SM00320">
    <property type="entry name" value="WD40"/>
    <property type="match status" value="6"/>
</dbReference>
<dbReference type="Gene3D" id="2.130.10.10">
    <property type="entry name" value="YVTN repeat-like/Quinoprotein amine dehydrogenase"/>
    <property type="match status" value="2"/>
</dbReference>
<evidence type="ECO:0000313" key="4">
    <source>
        <dbReference type="EMBL" id="CRG99921.1"/>
    </source>
</evidence>
<dbReference type="AlphaFoldDB" id="A0A1J1H5F5"/>
<dbReference type="KEGG" id="prel:PRELSG_0901700"/>
<dbReference type="PANTHER" id="PTHR19848">
    <property type="entry name" value="WD40 REPEAT PROTEIN"/>
    <property type="match status" value="1"/>
</dbReference>
<dbReference type="RefSeq" id="XP_028532926.1">
    <property type="nucleotide sequence ID" value="XM_028676437.1"/>
</dbReference>
<name>A0A1J1H5F5_PLARL</name>
<evidence type="ECO:0000256" key="3">
    <source>
        <dbReference type="PROSITE-ProRule" id="PRU00221"/>
    </source>
</evidence>
<dbReference type="OrthoDB" id="308449at2759"/>
<protein>
    <recommendedName>
        <fullName evidence="6">WD repeat-containing protein</fullName>
    </recommendedName>
</protein>
<accession>A0A1J1H5F5</accession>